<sequence length="246" mass="27941">MPRELTDEQGKLCWYGDYQGWGAVKHQTSLIENIHQPFRLQNQYYDQETGLHYNFYRYYDPHMGRFIQRDPIKLLGGNNLYRFEGTIQNAFDPMGLIAVAISGYQSAVIGAGAILSSTDNSNSISMQRRSKRSSASIEPKVSDKAIQLSEAHHSGTNLGGNCTPGELEALQGDKNYFCNQKRNCDDQKLSDAEIFYRVALNRNCAMTRDKINKKCFAGGDLKHQKEAENAWVTYAKCQEKLSKYLK</sequence>
<dbReference type="NCBIfam" id="TIGR03696">
    <property type="entry name" value="Rhs_assc_core"/>
    <property type="match status" value="1"/>
</dbReference>
<dbReference type="InterPro" id="IPR029118">
    <property type="entry name" value="Ntox16"/>
</dbReference>
<dbReference type="Pfam" id="PF15523">
    <property type="entry name" value="Ntox16"/>
    <property type="match status" value="1"/>
</dbReference>
<dbReference type="PRINTS" id="PR00394">
    <property type="entry name" value="RHSPROTEIN"/>
</dbReference>
<dbReference type="InterPro" id="IPR001826">
    <property type="entry name" value="RHS"/>
</dbReference>
<dbReference type="Proteomes" id="UP001155500">
    <property type="component" value="Unassembled WGS sequence"/>
</dbReference>
<reference evidence="4" key="1">
    <citation type="submission" date="2016-03" db="EMBL/GenBank/DDBJ databases">
        <title>Co-evolution between Pasteurellaceae and their hosts.</title>
        <authorList>
            <person name="Hansen M.J."/>
            <person name="Bojesen A.M."/>
            <person name="Planet P."/>
        </authorList>
    </citation>
    <scope>NUCLEOTIDE SEQUENCE</scope>
    <source>
        <strain evidence="4">146/S8/89</strain>
    </source>
</reference>
<dbReference type="PANTHER" id="PTHR32305:SF15">
    <property type="entry name" value="PROTEIN RHSA-RELATED"/>
    <property type="match status" value="1"/>
</dbReference>
<dbReference type="AlphaFoldDB" id="A0A9X4SKS1"/>
<name>A0A9X4SKS1_9PAST</name>
<organism evidence="4 5">
    <name type="scientific">Volucribacter amazonae</name>
    <dbReference type="NCBI Taxonomy" id="256731"/>
    <lineage>
        <taxon>Bacteria</taxon>
        <taxon>Pseudomonadati</taxon>
        <taxon>Pseudomonadota</taxon>
        <taxon>Gammaproteobacteria</taxon>
        <taxon>Pasteurellales</taxon>
        <taxon>Pasteurellaceae</taxon>
        <taxon>Volucribacter</taxon>
    </lineage>
</organism>
<dbReference type="Pfam" id="PF03527">
    <property type="entry name" value="RHS"/>
    <property type="match status" value="1"/>
</dbReference>
<evidence type="ECO:0008006" key="6">
    <source>
        <dbReference type="Google" id="ProtNLM"/>
    </source>
</evidence>
<gene>
    <name evidence="4" type="ORF">A6A20_01390</name>
</gene>
<keyword evidence="5" id="KW-1185">Reference proteome</keyword>
<evidence type="ECO:0000259" key="2">
    <source>
        <dbReference type="Pfam" id="PF03527"/>
    </source>
</evidence>
<dbReference type="InterPro" id="IPR022385">
    <property type="entry name" value="Rhs_assc_core"/>
</dbReference>
<feature type="domain" description="RHS protein conserved region" evidence="2">
    <location>
        <begin position="2"/>
        <end position="26"/>
    </location>
</feature>
<protein>
    <recommendedName>
        <fullName evidence="6">RHS repeat-associated protein</fullName>
    </recommendedName>
</protein>
<accession>A0A9X4SKS1</accession>
<dbReference type="Gene3D" id="2.180.10.10">
    <property type="entry name" value="RHS repeat-associated core"/>
    <property type="match status" value="1"/>
</dbReference>
<evidence type="ECO:0000259" key="3">
    <source>
        <dbReference type="Pfam" id="PF15523"/>
    </source>
</evidence>
<proteinExistence type="predicted"/>
<dbReference type="PANTHER" id="PTHR32305">
    <property type="match status" value="1"/>
</dbReference>
<dbReference type="EMBL" id="LWID01000001">
    <property type="protein sequence ID" value="MDG6894313.1"/>
    <property type="molecule type" value="Genomic_DNA"/>
</dbReference>
<dbReference type="InterPro" id="IPR050708">
    <property type="entry name" value="T6SS_VgrG/RHS"/>
</dbReference>
<feature type="region of interest" description="Disordered" evidence="1">
    <location>
        <begin position="120"/>
        <end position="139"/>
    </location>
</feature>
<comment type="caution">
    <text evidence="4">The sequence shown here is derived from an EMBL/GenBank/DDBJ whole genome shotgun (WGS) entry which is preliminary data.</text>
</comment>
<evidence type="ECO:0000256" key="1">
    <source>
        <dbReference type="SAM" id="MobiDB-lite"/>
    </source>
</evidence>
<dbReference type="RefSeq" id="WP_279571799.1">
    <property type="nucleotide sequence ID" value="NZ_LWID01000001.1"/>
</dbReference>
<feature type="domain" description="Novel toxin 16" evidence="3">
    <location>
        <begin position="159"/>
        <end position="240"/>
    </location>
</feature>
<evidence type="ECO:0000313" key="4">
    <source>
        <dbReference type="EMBL" id="MDG6894313.1"/>
    </source>
</evidence>
<evidence type="ECO:0000313" key="5">
    <source>
        <dbReference type="Proteomes" id="UP001155500"/>
    </source>
</evidence>